<name>A0A1H0KU12_9PSEU</name>
<feature type="DNA-binding region" description="OmpR/PhoB-type" evidence="3">
    <location>
        <begin position="1"/>
        <end position="96"/>
    </location>
</feature>
<evidence type="ECO:0000313" key="5">
    <source>
        <dbReference type="EMBL" id="SDO59230.1"/>
    </source>
</evidence>
<dbReference type="SMART" id="SM01043">
    <property type="entry name" value="BTAD"/>
    <property type="match status" value="1"/>
</dbReference>
<dbReference type="SMART" id="SM00862">
    <property type="entry name" value="Trans_reg_C"/>
    <property type="match status" value="1"/>
</dbReference>
<feature type="domain" description="OmpR/PhoB-type" evidence="4">
    <location>
        <begin position="1"/>
        <end position="96"/>
    </location>
</feature>
<dbReference type="Proteomes" id="UP000199691">
    <property type="component" value="Unassembled WGS sequence"/>
</dbReference>
<dbReference type="SUPFAM" id="SSF48452">
    <property type="entry name" value="TPR-like"/>
    <property type="match status" value="2"/>
</dbReference>
<dbReference type="Pfam" id="PF13424">
    <property type="entry name" value="TPR_12"/>
    <property type="match status" value="1"/>
</dbReference>
<gene>
    <name evidence="5" type="ORF">SAMN05421507_10361</name>
</gene>
<organism evidence="5 6">
    <name type="scientific">Lentzea jiangxiensis</name>
    <dbReference type="NCBI Taxonomy" id="641025"/>
    <lineage>
        <taxon>Bacteria</taxon>
        <taxon>Bacillati</taxon>
        <taxon>Actinomycetota</taxon>
        <taxon>Actinomycetes</taxon>
        <taxon>Pseudonocardiales</taxon>
        <taxon>Pseudonocardiaceae</taxon>
        <taxon>Lentzea</taxon>
    </lineage>
</organism>
<dbReference type="InterPro" id="IPR016032">
    <property type="entry name" value="Sig_transdc_resp-reg_C-effctor"/>
</dbReference>
<dbReference type="InterPro" id="IPR027417">
    <property type="entry name" value="P-loop_NTPase"/>
</dbReference>
<dbReference type="SUPFAM" id="SSF46894">
    <property type="entry name" value="C-terminal effector domain of the bipartite response regulators"/>
    <property type="match status" value="1"/>
</dbReference>
<dbReference type="EMBL" id="FNIX01000003">
    <property type="protein sequence ID" value="SDO59230.1"/>
    <property type="molecule type" value="Genomic_DNA"/>
</dbReference>
<dbReference type="GO" id="GO:0003677">
    <property type="term" value="F:DNA binding"/>
    <property type="evidence" value="ECO:0007669"/>
    <property type="project" value="UniProtKB-UniRule"/>
</dbReference>
<dbReference type="PANTHER" id="PTHR47691">
    <property type="entry name" value="REGULATOR-RELATED"/>
    <property type="match status" value="1"/>
</dbReference>
<dbReference type="Pfam" id="PF00486">
    <property type="entry name" value="Trans_reg_C"/>
    <property type="match status" value="1"/>
</dbReference>
<dbReference type="CDD" id="cd15831">
    <property type="entry name" value="BTAD"/>
    <property type="match status" value="1"/>
</dbReference>
<reference evidence="6" key="1">
    <citation type="submission" date="2016-10" db="EMBL/GenBank/DDBJ databases">
        <authorList>
            <person name="Varghese N."/>
            <person name="Submissions S."/>
        </authorList>
    </citation>
    <scope>NUCLEOTIDE SEQUENCE [LARGE SCALE GENOMIC DNA]</scope>
    <source>
        <strain evidence="6">CGMCC 4.6609</strain>
    </source>
</reference>
<dbReference type="InterPro" id="IPR005158">
    <property type="entry name" value="BTAD"/>
</dbReference>
<evidence type="ECO:0000259" key="4">
    <source>
        <dbReference type="PROSITE" id="PS51755"/>
    </source>
</evidence>
<accession>A0A1H0KU12</accession>
<dbReference type="Pfam" id="PF25872">
    <property type="entry name" value="HTH_77"/>
    <property type="match status" value="1"/>
</dbReference>
<keyword evidence="6" id="KW-1185">Reference proteome</keyword>
<dbReference type="Pfam" id="PF03704">
    <property type="entry name" value="BTAD"/>
    <property type="match status" value="1"/>
</dbReference>
<evidence type="ECO:0000313" key="6">
    <source>
        <dbReference type="Proteomes" id="UP000199691"/>
    </source>
</evidence>
<dbReference type="InterPro" id="IPR058852">
    <property type="entry name" value="HTH_77"/>
</dbReference>
<dbReference type="SUPFAM" id="SSF52540">
    <property type="entry name" value="P-loop containing nucleoside triphosphate hydrolases"/>
    <property type="match status" value="1"/>
</dbReference>
<dbReference type="InterPro" id="IPR036388">
    <property type="entry name" value="WH-like_DNA-bd_sf"/>
</dbReference>
<dbReference type="RefSeq" id="WP_090096834.1">
    <property type="nucleotide sequence ID" value="NZ_FNIX01000003.1"/>
</dbReference>
<dbReference type="Gene3D" id="3.40.50.300">
    <property type="entry name" value="P-loop containing nucleotide triphosphate hydrolases"/>
    <property type="match status" value="1"/>
</dbReference>
<dbReference type="STRING" id="641025.SAMN05421507_10361"/>
<evidence type="ECO:0000256" key="2">
    <source>
        <dbReference type="ARBA" id="ARBA00023125"/>
    </source>
</evidence>
<protein>
    <submittedName>
        <fullName evidence="5">Predicted ATPase</fullName>
    </submittedName>
</protein>
<dbReference type="InterPro" id="IPR011990">
    <property type="entry name" value="TPR-like_helical_dom_sf"/>
</dbReference>
<dbReference type="OrthoDB" id="9812579at2"/>
<dbReference type="GO" id="GO:0000160">
    <property type="term" value="P:phosphorelay signal transduction system"/>
    <property type="evidence" value="ECO:0007669"/>
    <property type="project" value="InterPro"/>
</dbReference>
<evidence type="ECO:0000256" key="3">
    <source>
        <dbReference type="PROSITE-ProRule" id="PRU01091"/>
    </source>
</evidence>
<dbReference type="InterPro" id="IPR001867">
    <property type="entry name" value="OmpR/PhoB-type_DNA-bd"/>
</dbReference>
<sequence>MFFAVLGPLAVRTADGRPVEIPESKVRALLANLLAHRNRPVSATALIEDLWGDDLPVNPTGALQTKISKLRQALAAGEPGARDLLASQRPGYVLRTGAGRVDADQFSALTAAARTSTDLGERARLLGDALALWRGAAFADFAGEPFARAEITRLEEDRLSAAEELAQARLELGEHAALLGQIGDLVAAHPLRERLRELHMLALYRAGRQSEALASFREVRALLHDEQGLEPGERLAELHRSILRHDPSLAPLGRRPATLPVPPTELIGRDEAVSGVCALLGSSRLVTLTGSGGVGKTRLAVEVATRTAARYPDGAWLVELATITEGGLLPSAVMAALGIRDVPGTEVLSEAVRTRRMLLVLDNCEHLVTEVAAIAERLLAAAPGLRVLATSQKPLRIAGESVWTVSPLDLPPPGTPPEVVERSSAVKLFVARSAPSFTLDAGNARAVAELCTRLDGVPLALELAATRARSLGLRELLARLDDRFRLLADGYRDAPPRQQTLRAVIDWSWEPLDPVGRAVLRRLAAHSDGCTLTAAEAVCAGGIVAAADVLDAVADLVDRSLVTAVDTPDGTRYRLLESVAAYCRERLAEAGETETVQEAHRRYYTALAETAEPHLRGPAQREWLERLDAESANLRTALDTADGPGALRLVNALAWYWYLRGRLSEARRALSTALALDTAHSAERARASAWHAGITFLGSDVADRAAARAAALAAYDSLDDPRGKAFAQFFLGLVEADFGAQSTSEDLVNRAQETFGELGDRWGVAATLSLQAIRAHTRGDLESLRRNGSQSLALFRELGDRWGQLRATEALGGLAEIEGDYEEAARLHRDGLRMAEELRLWPQAADRLSWLGRVSMLRGDHAHARELNERALRLSREQSYKPGQIFAEINLGLIARRAGDLEAAERHLRTVLEWEWEPGIGLWLILTELGFVAEQRGDTRTARSRHLEGLTVARSLGDQRAVAVAMEGLAGACLADSLPAEAARLLGAAAAARRSAGAMLTAAERADRDRVEAGVRQRLGEEFAAEYSHGFESNGSSAVVPL</sequence>
<dbReference type="Gene3D" id="1.25.40.10">
    <property type="entry name" value="Tetratricopeptide repeat domain"/>
    <property type="match status" value="3"/>
</dbReference>
<proteinExistence type="inferred from homology"/>
<dbReference type="PANTHER" id="PTHR47691:SF3">
    <property type="entry name" value="HTH-TYPE TRANSCRIPTIONAL REGULATOR RV0890C-RELATED"/>
    <property type="match status" value="1"/>
</dbReference>
<dbReference type="PRINTS" id="PR00364">
    <property type="entry name" value="DISEASERSIST"/>
</dbReference>
<comment type="similarity">
    <text evidence="1">Belongs to the AfsR/DnrI/RedD regulatory family.</text>
</comment>
<dbReference type="AlphaFoldDB" id="A0A1H0KU12"/>
<keyword evidence="2 3" id="KW-0238">DNA-binding</keyword>
<dbReference type="GO" id="GO:0006355">
    <property type="term" value="P:regulation of DNA-templated transcription"/>
    <property type="evidence" value="ECO:0007669"/>
    <property type="project" value="InterPro"/>
</dbReference>
<dbReference type="Gene3D" id="1.10.10.10">
    <property type="entry name" value="Winged helix-like DNA-binding domain superfamily/Winged helix DNA-binding domain"/>
    <property type="match status" value="1"/>
</dbReference>
<dbReference type="PROSITE" id="PS51755">
    <property type="entry name" value="OMPR_PHOB"/>
    <property type="match status" value="1"/>
</dbReference>
<evidence type="ECO:0000256" key="1">
    <source>
        <dbReference type="ARBA" id="ARBA00005820"/>
    </source>
</evidence>